<dbReference type="Pfam" id="PF00486">
    <property type="entry name" value="Trans_reg_C"/>
    <property type="match status" value="1"/>
</dbReference>
<dbReference type="GO" id="GO:0005829">
    <property type="term" value="C:cytosol"/>
    <property type="evidence" value="ECO:0007669"/>
    <property type="project" value="TreeGrafter"/>
</dbReference>
<feature type="modified residue" description="4-aspartylphosphate" evidence="5">
    <location>
        <position position="54"/>
    </location>
</feature>
<dbReference type="Gene3D" id="6.10.250.690">
    <property type="match status" value="1"/>
</dbReference>
<accession>A0A7Y9RVS8</accession>
<dbReference type="InterPro" id="IPR039420">
    <property type="entry name" value="WalR-like"/>
</dbReference>
<reference evidence="9 10" key="1">
    <citation type="submission" date="2020-07" db="EMBL/GenBank/DDBJ databases">
        <title>Sequencing the genomes of 1000 actinobacteria strains.</title>
        <authorList>
            <person name="Klenk H.-P."/>
        </authorList>
    </citation>
    <scope>NUCLEOTIDE SEQUENCE [LARGE SCALE GENOMIC DNA]</scope>
    <source>
        <strain evidence="9 10">DSM 24552</strain>
    </source>
</reference>
<evidence type="ECO:0000256" key="2">
    <source>
        <dbReference type="ARBA" id="ARBA00023015"/>
    </source>
</evidence>
<sequence>MPQHTAVVVEDDPDIAELLQIALEAVGVTSERATTGAEAVELVRRLDPDLVTLDLTLPDMDGTEVCRRLRGFTDCYVVMITGRTEEVDRLVGLEIGADDYLAKPFSPRELGARAAALLRRPRAGVAPAGPAATAAPPAPVAEPVEAGGFRYDPVTGTGVLGGTAVALTPGEADLLATLAARPGHAWSRADLVREVYDGEFIESDYLIDVQVAGLRRKLRRAGAGTGWISTVEGSLYAFTPPTAG</sequence>
<dbReference type="GO" id="GO:0000156">
    <property type="term" value="F:phosphorelay response regulator activity"/>
    <property type="evidence" value="ECO:0007669"/>
    <property type="project" value="TreeGrafter"/>
</dbReference>
<gene>
    <name evidence="9" type="ORF">BJ989_002047</name>
</gene>
<comment type="caution">
    <text evidence="9">The sequence shown here is derived from an EMBL/GenBank/DDBJ whole genome shotgun (WGS) entry which is preliminary data.</text>
</comment>
<dbReference type="CDD" id="cd00383">
    <property type="entry name" value="trans_reg_C"/>
    <property type="match status" value="1"/>
</dbReference>
<dbReference type="GO" id="GO:0032993">
    <property type="term" value="C:protein-DNA complex"/>
    <property type="evidence" value="ECO:0007669"/>
    <property type="project" value="TreeGrafter"/>
</dbReference>
<organism evidence="9 10">
    <name type="scientific">Nocardioides perillae</name>
    <dbReference type="NCBI Taxonomy" id="1119534"/>
    <lineage>
        <taxon>Bacteria</taxon>
        <taxon>Bacillati</taxon>
        <taxon>Actinomycetota</taxon>
        <taxon>Actinomycetes</taxon>
        <taxon>Propionibacteriales</taxon>
        <taxon>Nocardioidaceae</taxon>
        <taxon>Nocardioides</taxon>
    </lineage>
</organism>
<dbReference type="InterPro" id="IPR011006">
    <property type="entry name" value="CheY-like_superfamily"/>
</dbReference>
<evidence type="ECO:0000256" key="1">
    <source>
        <dbReference type="ARBA" id="ARBA00022553"/>
    </source>
</evidence>
<evidence type="ECO:0000256" key="4">
    <source>
        <dbReference type="ARBA" id="ARBA00023163"/>
    </source>
</evidence>
<dbReference type="PROSITE" id="PS50110">
    <property type="entry name" value="RESPONSE_REGULATORY"/>
    <property type="match status" value="1"/>
</dbReference>
<dbReference type="PANTHER" id="PTHR48111:SF4">
    <property type="entry name" value="DNA-BINDING DUAL TRANSCRIPTIONAL REGULATOR OMPR"/>
    <property type="match status" value="1"/>
</dbReference>
<dbReference type="PANTHER" id="PTHR48111">
    <property type="entry name" value="REGULATOR OF RPOS"/>
    <property type="match status" value="1"/>
</dbReference>
<keyword evidence="2" id="KW-0805">Transcription regulation</keyword>
<evidence type="ECO:0000256" key="5">
    <source>
        <dbReference type="PROSITE-ProRule" id="PRU00169"/>
    </source>
</evidence>
<dbReference type="SUPFAM" id="SSF52172">
    <property type="entry name" value="CheY-like"/>
    <property type="match status" value="1"/>
</dbReference>
<dbReference type="InterPro" id="IPR001867">
    <property type="entry name" value="OmpR/PhoB-type_DNA-bd"/>
</dbReference>
<dbReference type="InterPro" id="IPR001789">
    <property type="entry name" value="Sig_transdc_resp-reg_receiver"/>
</dbReference>
<dbReference type="AlphaFoldDB" id="A0A7Y9RVS8"/>
<keyword evidence="3 6" id="KW-0238">DNA-binding</keyword>
<keyword evidence="1 5" id="KW-0597">Phosphoprotein</keyword>
<feature type="DNA-binding region" description="OmpR/PhoB-type" evidence="6">
    <location>
        <begin position="141"/>
        <end position="240"/>
    </location>
</feature>
<proteinExistence type="predicted"/>
<dbReference type="EMBL" id="JACCAC010000001">
    <property type="protein sequence ID" value="NYG55743.1"/>
    <property type="molecule type" value="Genomic_DNA"/>
</dbReference>
<dbReference type="InterPro" id="IPR036388">
    <property type="entry name" value="WH-like_DNA-bd_sf"/>
</dbReference>
<evidence type="ECO:0000259" key="7">
    <source>
        <dbReference type="PROSITE" id="PS50110"/>
    </source>
</evidence>
<dbReference type="PROSITE" id="PS51755">
    <property type="entry name" value="OMPR_PHOB"/>
    <property type="match status" value="1"/>
</dbReference>
<dbReference type="Proteomes" id="UP000544110">
    <property type="component" value="Unassembled WGS sequence"/>
</dbReference>
<keyword evidence="4" id="KW-0804">Transcription</keyword>
<evidence type="ECO:0000313" key="9">
    <source>
        <dbReference type="EMBL" id="NYG55743.1"/>
    </source>
</evidence>
<protein>
    <submittedName>
        <fullName evidence="9">DNA-binding response OmpR family regulator</fullName>
    </submittedName>
</protein>
<dbReference type="Gene3D" id="3.40.50.2300">
    <property type="match status" value="1"/>
</dbReference>
<evidence type="ECO:0000256" key="3">
    <source>
        <dbReference type="ARBA" id="ARBA00023125"/>
    </source>
</evidence>
<dbReference type="Gene3D" id="1.10.10.10">
    <property type="entry name" value="Winged helix-like DNA-binding domain superfamily/Winged helix DNA-binding domain"/>
    <property type="match status" value="1"/>
</dbReference>
<dbReference type="GO" id="GO:0000976">
    <property type="term" value="F:transcription cis-regulatory region binding"/>
    <property type="evidence" value="ECO:0007669"/>
    <property type="project" value="TreeGrafter"/>
</dbReference>
<dbReference type="Pfam" id="PF00072">
    <property type="entry name" value="Response_reg"/>
    <property type="match status" value="1"/>
</dbReference>
<name>A0A7Y9RVS8_9ACTN</name>
<dbReference type="SMART" id="SM00862">
    <property type="entry name" value="Trans_reg_C"/>
    <property type="match status" value="1"/>
</dbReference>
<keyword evidence="10" id="KW-1185">Reference proteome</keyword>
<feature type="domain" description="OmpR/PhoB-type" evidence="8">
    <location>
        <begin position="141"/>
        <end position="240"/>
    </location>
</feature>
<evidence type="ECO:0000313" key="10">
    <source>
        <dbReference type="Proteomes" id="UP000544110"/>
    </source>
</evidence>
<dbReference type="RefSeq" id="WP_179518138.1">
    <property type="nucleotide sequence ID" value="NZ_JACCAC010000001.1"/>
</dbReference>
<evidence type="ECO:0000259" key="8">
    <source>
        <dbReference type="PROSITE" id="PS51755"/>
    </source>
</evidence>
<dbReference type="SUPFAM" id="SSF46894">
    <property type="entry name" value="C-terminal effector domain of the bipartite response regulators"/>
    <property type="match status" value="1"/>
</dbReference>
<feature type="domain" description="Response regulatory" evidence="7">
    <location>
        <begin position="5"/>
        <end position="118"/>
    </location>
</feature>
<dbReference type="InterPro" id="IPR016032">
    <property type="entry name" value="Sig_transdc_resp-reg_C-effctor"/>
</dbReference>
<evidence type="ECO:0000256" key="6">
    <source>
        <dbReference type="PROSITE-ProRule" id="PRU01091"/>
    </source>
</evidence>
<dbReference type="GO" id="GO:0006355">
    <property type="term" value="P:regulation of DNA-templated transcription"/>
    <property type="evidence" value="ECO:0007669"/>
    <property type="project" value="InterPro"/>
</dbReference>
<dbReference type="SMART" id="SM00448">
    <property type="entry name" value="REC"/>
    <property type="match status" value="1"/>
</dbReference>